<dbReference type="InterPro" id="IPR021778">
    <property type="entry name" value="Se/S_carrier-like"/>
</dbReference>
<evidence type="ECO:0000313" key="2">
    <source>
        <dbReference type="EMBL" id="ATW24311.1"/>
    </source>
</evidence>
<dbReference type="AlphaFoldDB" id="A0A3G1KPB2"/>
<protein>
    <recommendedName>
        <fullName evidence="1">Putative Se/S carrier protein-like domain-containing protein</fullName>
    </recommendedName>
</protein>
<dbReference type="KEGG" id="fwa:DCMF_05470"/>
<evidence type="ECO:0000313" key="3">
    <source>
        <dbReference type="Proteomes" id="UP000323521"/>
    </source>
</evidence>
<accession>A0A3G1KPB2</accession>
<dbReference type="OrthoDB" id="3192849at2"/>
<keyword evidence="3" id="KW-1185">Reference proteome</keyword>
<organism evidence="2 3">
    <name type="scientific">Formimonas warabiya</name>
    <dbReference type="NCBI Taxonomy" id="1761012"/>
    <lineage>
        <taxon>Bacteria</taxon>
        <taxon>Bacillati</taxon>
        <taxon>Bacillota</taxon>
        <taxon>Clostridia</taxon>
        <taxon>Eubacteriales</taxon>
        <taxon>Peptococcaceae</taxon>
        <taxon>Candidatus Formimonas</taxon>
    </lineage>
</organism>
<evidence type="ECO:0000259" key="1">
    <source>
        <dbReference type="Pfam" id="PF11823"/>
    </source>
</evidence>
<dbReference type="RefSeq" id="WP_148133492.1">
    <property type="nucleotide sequence ID" value="NZ_CP017634.1"/>
</dbReference>
<name>A0A3G1KPB2_FORW1</name>
<reference evidence="2 3" key="1">
    <citation type="submission" date="2016-10" db="EMBL/GenBank/DDBJ databases">
        <title>Complete Genome Sequence of Peptococcaceae strain DCMF.</title>
        <authorList>
            <person name="Edwards R.J."/>
            <person name="Holland S.I."/>
            <person name="Deshpande N.P."/>
            <person name="Wong Y.K."/>
            <person name="Ertan H."/>
            <person name="Manefield M."/>
            <person name="Russell T.L."/>
            <person name="Lee M.J."/>
        </authorList>
    </citation>
    <scope>NUCLEOTIDE SEQUENCE [LARGE SCALE GENOMIC DNA]</scope>
    <source>
        <strain evidence="2 3">DCMF</strain>
    </source>
</reference>
<dbReference type="Proteomes" id="UP000323521">
    <property type="component" value="Chromosome"/>
</dbReference>
<sequence>MVEQEFYVISFESTHYAIMTEKKLKEKFPVDMVPTPRCITASCGLSLKIHADLIQDVIRELKAANLDVKMFNLYVIKRTPQGDEARKIDWQ</sequence>
<feature type="domain" description="Putative Se/S carrier protein-like" evidence="1">
    <location>
        <begin position="7"/>
        <end position="69"/>
    </location>
</feature>
<dbReference type="EMBL" id="CP017634">
    <property type="protein sequence ID" value="ATW24311.1"/>
    <property type="molecule type" value="Genomic_DNA"/>
</dbReference>
<gene>
    <name evidence="2" type="ORF">DCMF_05470</name>
</gene>
<proteinExistence type="predicted"/>
<dbReference type="Pfam" id="PF11823">
    <property type="entry name" value="Se_S_carrier"/>
    <property type="match status" value="1"/>
</dbReference>